<dbReference type="AlphaFoldDB" id="A0A015Z8X6"/>
<evidence type="ECO:0000256" key="1">
    <source>
        <dbReference type="SAM" id="Phobius"/>
    </source>
</evidence>
<reference evidence="3 4" key="1">
    <citation type="submission" date="2014-02" db="EMBL/GenBank/DDBJ databases">
        <authorList>
            <person name="Sears C."/>
            <person name="Carroll K."/>
            <person name="Sack B.R."/>
            <person name="Qadri F."/>
            <person name="Myers L.L."/>
            <person name="Chung G.-T."/>
            <person name="Escheverria P."/>
            <person name="Fraser C.M."/>
            <person name="Sadzewicz L."/>
            <person name="Shefchek K.A."/>
            <person name="Tallon L."/>
            <person name="Das S.P."/>
            <person name="Daugherty S."/>
            <person name="Mongodin E.F."/>
        </authorList>
    </citation>
    <scope>NUCLEOTIDE SEQUENCE [LARGE SCALE GENOMIC DNA]</scope>
    <source>
        <strain evidence="3 4">S36L11</strain>
    </source>
</reference>
<gene>
    <name evidence="3" type="ORF">M136_4886</name>
</gene>
<protein>
    <submittedName>
        <fullName evidence="3">Bacterial PH domain protein</fullName>
    </submittedName>
</protein>
<dbReference type="RefSeq" id="WP_009293395.1">
    <property type="nucleotide sequence ID" value="NZ_JGDJ01000034.1"/>
</dbReference>
<organism evidence="3 4">
    <name type="scientific">Bacteroides fragilis str. S36L11</name>
    <dbReference type="NCBI Taxonomy" id="1339327"/>
    <lineage>
        <taxon>Bacteria</taxon>
        <taxon>Pseudomonadati</taxon>
        <taxon>Bacteroidota</taxon>
        <taxon>Bacteroidia</taxon>
        <taxon>Bacteroidales</taxon>
        <taxon>Bacteroidaceae</taxon>
        <taxon>Bacteroides</taxon>
    </lineage>
</organism>
<dbReference type="Pfam" id="PF03703">
    <property type="entry name" value="bPH_2"/>
    <property type="match status" value="1"/>
</dbReference>
<sequence>MQRTYHKTIVIHPHTGQFVINELPTLVLCGTVWVYGGMEGVPLTAIATVIALMLSLLLLYRYLYLRRIRYCIGTEQLVSEYGIIRRKVDYMELYRIVDFQEHQSLLQQFCGLKTVSILSMDRNTPRLDLIGIFHRDDLVSIIRERVETNKRKKGIYEITNH</sequence>
<keyword evidence="1" id="KW-1133">Transmembrane helix</keyword>
<evidence type="ECO:0000313" key="4">
    <source>
        <dbReference type="Proteomes" id="UP000022082"/>
    </source>
</evidence>
<dbReference type="Proteomes" id="UP000022082">
    <property type="component" value="Unassembled WGS sequence"/>
</dbReference>
<proteinExistence type="predicted"/>
<dbReference type="PATRIC" id="fig|1339327.3.peg.171"/>
<keyword evidence="1" id="KW-0472">Membrane</keyword>
<name>A0A015Z8X6_BACFG</name>
<comment type="caution">
    <text evidence="3">The sequence shown here is derived from an EMBL/GenBank/DDBJ whole genome shotgun (WGS) entry which is preliminary data.</text>
</comment>
<feature type="transmembrane region" description="Helical" evidence="1">
    <location>
        <begin position="41"/>
        <end position="60"/>
    </location>
</feature>
<evidence type="ECO:0000313" key="3">
    <source>
        <dbReference type="EMBL" id="EXZ31324.1"/>
    </source>
</evidence>
<keyword evidence="1" id="KW-0812">Transmembrane</keyword>
<accession>A0A015Z8X6</accession>
<feature type="domain" description="YdbS-like PH" evidence="2">
    <location>
        <begin position="66"/>
        <end position="132"/>
    </location>
</feature>
<dbReference type="InterPro" id="IPR005182">
    <property type="entry name" value="YdbS-like_PH"/>
</dbReference>
<evidence type="ECO:0000259" key="2">
    <source>
        <dbReference type="Pfam" id="PF03703"/>
    </source>
</evidence>
<dbReference type="EMBL" id="JGDJ01000034">
    <property type="protein sequence ID" value="EXZ31324.1"/>
    <property type="molecule type" value="Genomic_DNA"/>
</dbReference>